<dbReference type="Gene3D" id="3.90.226.10">
    <property type="entry name" value="2-enoyl-CoA Hydratase, Chain A, domain 1"/>
    <property type="match status" value="1"/>
</dbReference>
<evidence type="ECO:0000313" key="2">
    <source>
        <dbReference type="EMBL" id="TSE09606.1"/>
    </source>
</evidence>
<dbReference type="EMBL" id="VLNR01000012">
    <property type="protein sequence ID" value="TSE09606.1"/>
    <property type="molecule type" value="Genomic_DNA"/>
</dbReference>
<protein>
    <recommendedName>
        <fullName evidence="1">Tail specific protease domain-containing protein</fullName>
    </recommendedName>
</protein>
<gene>
    <name evidence="2" type="ORF">FOF46_07810</name>
</gene>
<dbReference type="OrthoDB" id="5480566at2"/>
<feature type="domain" description="Tail specific protease" evidence="1">
    <location>
        <begin position="250"/>
        <end position="457"/>
    </location>
</feature>
<dbReference type="SUPFAM" id="SSF52096">
    <property type="entry name" value="ClpP/crotonase"/>
    <property type="match status" value="1"/>
</dbReference>
<dbReference type="RefSeq" id="WP_143916073.1">
    <property type="nucleotide sequence ID" value="NZ_CANMIK010000012.1"/>
</dbReference>
<name>A0A554VMT3_9FLAO</name>
<proteinExistence type="predicted"/>
<dbReference type="Pfam" id="PF03572">
    <property type="entry name" value="Peptidase_S41"/>
    <property type="match status" value="1"/>
</dbReference>
<evidence type="ECO:0000259" key="1">
    <source>
        <dbReference type="Pfam" id="PF03572"/>
    </source>
</evidence>
<accession>A0A554VMT3</accession>
<dbReference type="Proteomes" id="UP000318833">
    <property type="component" value="Unassembled WGS sequence"/>
</dbReference>
<dbReference type="GO" id="GO:0008236">
    <property type="term" value="F:serine-type peptidase activity"/>
    <property type="evidence" value="ECO:0007669"/>
    <property type="project" value="InterPro"/>
</dbReference>
<comment type="caution">
    <text evidence="2">The sequence shown here is derived from an EMBL/GenBank/DDBJ whole genome shotgun (WGS) entry which is preliminary data.</text>
</comment>
<dbReference type="AlphaFoldDB" id="A0A554VMT3"/>
<keyword evidence="3" id="KW-1185">Reference proteome</keyword>
<dbReference type="InterPro" id="IPR029045">
    <property type="entry name" value="ClpP/crotonase-like_dom_sf"/>
</dbReference>
<organism evidence="2 3">
    <name type="scientific">Aquimarina algiphila</name>
    <dbReference type="NCBI Taxonomy" id="2047982"/>
    <lineage>
        <taxon>Bacteria</taxon>
        <taxon>Pseudomonadati</taxon>
        <taxon>Bacteroidota</taxon>
        <taxon>Flavobacteriia</taxon>
        <taxon>Flavobacteriales</taxon>
        <taxon>Flavobacteriaceae</taxon>
        <taxon>Aquimarina</taxon>
    </lineage>
</organism>
<sequence length="484" mass="56252">MKKTQFFVLFYIFSYVVSAQRHVDSLGVKEDFKIFESILKKGHPTLYEFIDEDSLNYIFKDTKESLGSKNSDIDLYKKMLNITDKIKDGHLILYAPNTIKTDQYYFPLILKIINTEFYTDTEDFGIPVGSKIHEINGKKISEVLERMKKYVASDGYNLTKKYRDIELKFGLYFAYEYGIEKQFNINYTEPNGINKTLSLPAESFAKVRLRNTKRNSYFAKYHNKENDFDFFNTYISNKDPFVYYKEKLNTAILVVNTFEGDTRIFKSKLTKIFKEINKKKIRHLIIDVRQNNGGFRSSAVHLYSFITKSIFKQVTSEYVTSLSIPERKYVTQTFLNEKEFLKDKFNNHPIYDGWKLAFDDMEAVMVPDKDRFKGKVYVLSGGATFAAGSTFTLNVKNDPDMLLIGEENGGGYYFFNAEFPVFYEFPNSKILMSMSMEKVNHYVKDKTIPKGSGVPPDKHIILTVEDLISGRDPELDYVLRLIGG</sequence>
<dbReference type="InterPro" id="IPR005151">
    <property type="entry name" value="Tail-specific_protease"/>
</dbReference>
<evidence type="ECO:0000313" key="3">
    <source>
        <dbReference type="Proteomes" id="UP000318833"/>
    </source>
</evidence>
<reference evidence="2 3" key="1">
    <citation type="submission" date="2019-07" db="EMBL/GenBank/DDBJ databases">
        <title>The draft genome sequence of Aquimarina algiphila M91.</title>
        <authorList>
            <person name="Meng X."/>
        </authorList>
    </citation>
    <scope>NUCLEOTIDE SEQUENCE [LARGE SCALE GENOMIC DNA]</scope>
    <source>
        <strain evidence="2 3">M91</strain>
    </source>
</reference>
<dbReference type="GO" id="GO:0006508">
    <property type="term" value="P:proteolysis"/>
    <property type="evidence" value="ECO:0007669"/>
    <property type="project" value="InterPro"/>
</dbReference>